<dbReference type="Pfam" id="PF16209">
    <property type="entry name" value="PhoLip_ATPase_N"/>
    <property type="match status" value="1"/>
</dbReference>
<dbReference type="PROSITE" id="PS00154">
    <property type="entry name" value="ATPASE_E1_E2"/>
    <property type="match status" value="1"/>
</dbReference>
<feature type="binding site" evidence="13">
    <location>
        <position position="661"/>
    </location>
    <ligand>
        <name>ATP</name>
        <dbReference type="ChEBI" id="CHEBI:30616"/>
    </ligand>
</feature>
<dbReference type="SUPFAM" id="SSF81653">
    <property type="entry name" value="Calcium ATPase, transduction domain A"/>
    <property type="match status" value="1"/>
</dbReference>
<feature type="domain" description="P-type ATPase C-terminal" evidence="17">
    <location>
        <begin position="873"/>
        <end position="1117"/>
    </location>
</feature>
<feature type="binding site" evidence="13">
    <location>
        <position position="605"/>
    </location>
    <ligand>
        <name>ATP</name>
        <dbReference type="ChEBI" id="CHEBI:30616"/>
    </ligand>
</feature>
<feature type="active site" description="4-aspartylphosphate intermediate" evidence="12">
    <location>
        <position position="478"/>
    </location>
</feature>
<feature type="binding site" evidence="14">
    <location>
        <position position="480"/>
    </location>
    <ligand>
        <name>Mg(2+)</name>
        <dbReference type="ChEBI" id="CHEBI:18420"/>
    </ligand>
</feature>
<feature type="transmembrane region" description="Helical" evidence="15">
    <location>
        <begin position="909"/>
        <end position="931"/>
    </location>
</feature>
<evidence type="ECO:0000256" key="3">
    <source>
        <dbReference type="ARBA" id="ARBA00022692"/>
    </source>
</evidence>
<dbReference type="SFLD" id="SFLDF00027">
    <property type="entry name" value="p-type_atpase"/>
    <property type="match status" value="1"/>
</dbReference>
<feature type="transmembrane region" description="Helical" evidence="15">
    <location>
        <begin position="159"/>
        <end position="176"/>
    </location>
</feature>
<feature type="binding site" evidence="13">
    <location>
        <position position="478"/>
    </location>
    <ligand>
        <name>ATP</name>
        <dbReference type="ChEBI" id="CHEBI:30616"/>
    </ligand>
</feature>
<evidence type="ECO:0000256" key="10">
    <source>
        <dbReference type="ARBA" id="ARBA00023136"/>
    </source>
</evidence>
<dbReference type="SUPFAM" id="SSF81660">
    <property type="entry name" value="Metal cation-transporting ATPase, ATP-binding domain N"/>
    <property type="match status" value="1"/>
</dbReference>
<evidence type="ECO:0000256" key="9">
    <source>
        <dbReference type="ARBA" id="ARBA00022989"/>
    </source>
</evidence>
<feature type="binding site" evidence="13">
    <location>
        <position position="741"/>
    </location>
    <ligand>
        <name>ATP</name>
        <dbReference type="ChEBI" id="CHEBI:30616"/>
    </ligand>
</feature>
<dbReference type="RefSeq" id="XP_004037509.1">
    <property type="nucleotide sequence ID" value="XM_004037461.1"/>
</dbReference>
<keyword evidence="7 14" id="KW-0460">Magnesium</keyword>
<keyword evidence="19" id="KW-1185">Reference proteome</keyword>
<comment type="similarity">
    <text evidence="2 15">Belongs to the cation transport ATPase (P-type) (TC 3.A.3) family. Type IV subfamily.</text>
</comment>
<dbReference type="Proteomes" id="UP000008983">
    <property type="component" value="Unassembled WGS sequence"/>
</dbReference>
<dbReference type="EMBL" id="GL983431">
    <property type="protein sequence ID" value="EGR33523.1"/>
    <property type="molecule type" value="Genomic_DNA"/>
</dbReference>
<dbReference type="InterPro" id="IPR032630">
    <property type="entry name" value="P_typ_ATPase_c"/>
</dbReference>
<evidence type="ECO:0000256" key="4">
    <source>
        <dbReference type="ARBA" id="ARBA00022723"/>
    </source>
</evidence>
<comment type="catalytic activity">
    <reaction evidence="11 15">
        <text>ATP + H2O + phospholipidSide 1 = ADP + phosphate + phospholipidSide 2.</text>
        <dbReference type="EC" id="7.6.2.1"/>
    </reaction>
</comment>
<feature type="binding site" evidence="13">
    <location>
        <position position="851"/>
    </location>
    <ligand>
        <name>ATP</name>
        <dbReference type="ChEBI" id="CHEBI:30616"/>
    </ligand>
</feature>
<dbReference type="InterPro" id="IPR008250">
    <property type="entry name" value="ATPase_P-typ_transduc_dom_A_sf"/>
</dbReference>
<feature type="binding site" evidence="13">
    <location>
        <position position="479"/>
    </location>
    <ligand>
        <name>ATP</name>
        <dbReference type="ChEBI" id="CHEBI:30616"/>
    </ligand>
</feature>
<feature type="binding site" evidence="14">
    <location>
        <position position="478"/>
    </location>
    <ligand>
        <name>Mg(2+)</name>
        <dbReference type="ChEBI" id="CHEBI:18420"/>
    </ligand>
</feature>
<dbReference type="NCBIfam" id="TIGR01494">
    <property type="entry name" value="ATPase_P-type"/>
    <property type="match status" value="1"/>
</dbReference>
<keyword evidence="10 15" id="KW-0472">Membrane</keyword>
<dbReference type="NCBIfam" id="TIGR01652">
    <property type="entry name" value="ATPase-Plipid"/>
    <property type="match status" value="1"/>
</dbReference>
<evidence type="ECO:0000256" key="7">
    <source>
        <dbReference type="ARBA" id="ARBA00022842"/>
    </source>
</evidence>
<evidence type="ECO:0000256" key="2">
    <source>
        <dbReference type="ARBA" id="ARBA00008109"/>
    </source>
</evidence>
<sequence>MNQQLIQNEISKQNYDADNEQKKIQLLSINYSNLEQENYQKYIYDDSNQNKENIELQFLRKQTQSEKKSFSIYHKLKDRLSGIKESNWDVNIEQRRIKIGENNLKYPSNQIRTSRYTIISFLPLNLFEQFSKLANIYFLVMGFLQMIPQISNTFGIPTVYLPLFLVLCIGAIKDIVEDLKRHSSDKEENQQIIHKIEDEQECKKLKIMDIFSENILCGNIIKIKENQQIPADILLLKTSDLKGSCFIETKNLDGETNLKPKFVYKDINNLLNEKQLFNFNNMNIYVNYESPNPLLYKFNGNIQIGKQIISLDEKNIALRGCFLRNTSYIYGVVIYTGHECKIMLNSHSPELKRSNVEKIMNKLVFFVWICQNFLCALGGLWYTIWHFVNKSKISYIYIDKKDDFNSAELFFQSIGNWLMIFLNFIPVSLVISLEMIRYLQGMIICNEKLMKSKHGIHANVQSSNLNEDLGQIQCIFSDKTGTLTCNIMSFKSFYLDGKVYGDINAKGQKQKDIENVNFEDERILKEPKNQKIKDFLLHLACCHEIIYNEKVEKYQASSPDDLALVNFAKFCGFQYLGKDNDDIIQIKESEQNKIWKFKLLNLIEFTSDRKRMSIIIQDQETEKICLLIKGADSAIIPRFTSQEQTPCLLKILEEYSEIGLRTLVLGKKDISNQEYQDFNIKYQKAASLLKNRDEAIEELAQNIEQNITFIGATAIEDELQDEVGETIEILKKAGICFWILTGDKKETAINIAISTKVLTTQDTLVEITPQNLFNIHINDKKTTIIITGDSISEIFQDDIKQSTFSGISSQAKSVIACRVSPKQKKELVYHYKLHPKNAQKRTLAIGDGANDVSMILEAHVGVGIKGLEGMQAARSADYSIGEFKLLRRLLLFHGRECYRRNSVVILYNFYKNVMYLCPMLFLGFFSGFSGAFIYDLFLFQCFNAVFTAFPIVFYAVMDKDLSSKVLVNSPSLYRTGIEGMFMNNQEFFIWFLGGFWHAAAIFFVFMFSMDSVGELDGRMNDQVVIGQSIFMISVVIGNIKVCIHSYLRYSLQFILQILSIGIYLIILTGSNFYLNYELWHVLNKMLVQPYFYLCFLAALGSTVVLEYGLVVFKEFLFYMQLRDQFKEEQYLNNNIKQFAKINDLNKFMNTVRKDYKDESQDEDSATESIQNQCKEINI</sequence>
<dbReference type="GO" id="GO:0045332">
    <property type="term" value="P:phospholipid translocation"/>
    <property type="evidence" value="ECO:0007669"/>
    <property type="project" value="TreeGrafter"/>
</dbReference>
<dbReference type="GO" id="GO:0000287">
    <property type="term" value="F:magnesium ion binding"/>
    <property type="evidence" value="ECO:0007669"/>
    <property type="project" value="UniProtKB-UniRule"/>
</dbReference>
<evidence type="ECO:0000313" key="19">
    <source>
        <dbReference type="Proteomes" id="UP000008983"/>
    </source>
</evidence>
<evidence type="ECO:0000259" key="16">
    <source>
        <dbReference type="Pfam" id="PF16209"/>
    </source>
</evidence>
<feature type="domain" description="P-type ATPase N-terminal" evidence="16">
    <location>
        <begin position="103"/>
        <end position="156"/>
    </location>
</feature>
<dbReference type="InterPro" id="IPR023299">
    <property type="entry name" value="ATPase_P-typ_cyto_dom_N"/>
</dbReference>
<feature type="binding site" evidence="13">
    <location>
        <position position="743"/>
    </location>
    <ligand>
        <name>ATP</name>
        <dbReference type="ChEBI" id="CHEBI:30616"/>
    </ligand>
</feature>
<dbReference type="GO" id="GO:0140326">
    <property type="term" value="F:ATPase-coupled intramembrane lipid transporter activity"/>
    <property type="evidence" value="ECO:0007669"/>
    <property type="project" value="UniProtKB-EC"/>
</dbReference>
<evidence type="ECO:0000259" key="17">
    <source>
        <dbReference type="Pfam" id="PF16212"/>
    </source>
</evidence>
<feature type="binding site" evidence="13">
    <location>
        <position position="480"/>
    </location>
    <ligand>
        <name>ATP</name>
        <dbReference type="ChEBI" id="CHEBI:30616"/>
    </ligand>
</feature>
<dbReference type="STRING" id="857967.G0QMN1"/>
<dbReference type="SUPFAM" id="SSF81665">
    <property type="entry name" value="Calcium ATPase, transmembrane domain M"/>
    <property type="match status" value="1"/>
</dbReference>
<feature type="transmembrane region" description="Helical" evidence="15">
    <location>
        <begin position="937"/>
        <end position="956"/>
    </location>
</feature>
<comment type="subcellular location">
    <subcellularLocation>
        <location evidence="1 15">Membrane</location>
        <topology evidence="1 15">Multi-pass membrane protein</topology>
    </subcellularLocation>
</comment>
<evidence type="ECO:0000256" key="13">
    <source>
        <dbReference type="PIRSR" id="PIRSR606539-2"/>
    </source>
</evidence>
<dbReference type="OMA" id="DILMFFR"/>
<dbReference type="GO" id="GO:0005886">
    <property type="term" value="C:plasma membrane"/>
    <property type="evidence" value="ECO:0007669"/>
    <property type="project" value="TreeGrafter"/>
</dbReference>
<feature type="transmembrane region" description="Helical" evidence="15">
    <location>
        <begin position="1090"/>
        <end position="1112"/>
    </location>
</feature>
<feature type="binding site" evidence="13">
    <location>
        <position position="629"/>
    </location>
    <ligand>
        <name>ATP</name>
        <dbReference type="ChEBI" id="CHEBI:30616"/>
    </ligand>
</feature>
<dbReference type="InterPro" id="IPR001757">
    <property type="entry name" value="P_typ_ATPase"/>
</dbReference>
<evidence type="ECO:0000256" key="14">
    <source>
        <dbReference type="PIRSR" id="PIRSR606539-3"/>
    </source>
</evidence>
<dbReference type="GO" id="GO:0005524">
    <property type="term" value="F:ATP binding"/>
    <property type="evidence" value="ECO:0007669"/>
    <property type="project" value="UniProtKB-UniRule"/>
</dbReference>
<evidence type="ECO:0000256" key="1">
    <source>
        <dbReference type="ARBA" id="ARBA00004141"/>
    </source>
</evidence>
<feature type="transmembrane region" description="Helical" evidence="15">
    <location>
        <begin position="414"/>
        <end position="433"/>
    </location>
</feature>
<feature type="binding site" evidence="14">
    <location>
        <position position="851"/>
    </location>
    <ligand>
        <name>Mg(2+)</name>
        <dbReference type="ChEBI" id="CHEBI:18420"/>
    </ligand>
</feature>
<dbReference type="InterPro" id="IPR023298">
    <property type="entry name" value="ATPase_P-typ_TM_dom_sf"/>
</dbReference>
<dbReference type="InterPro" id="IPR036412">
    <property type="entry name" value="HAD-like_sf"/>
</dbReference>
<feature type="binding site" evidence="13">
    <location>
        <position position="742"/>
    </location>
    <ligand>
        <name>ATP</name>
        <dbReference type="ChEBI" id="CHEBI:30616"/>
    </ligand>
</feature>
<dbReference type="FunCoup" id="G0QMN1">
    <property type="interactions" value="5"/>
</dbReference>
<feature type="transmembrane region" description="Helical" evidence="15">
    <location>
        <begin position="363"/>
        <end position="384"/>
    </location>
</feature>
<dbReference type="PRINTS" id="PR00119">
    <property type="entry name" value="CATATPASE"/>
</dbReference>
<evidence type="ECO:0000256" key="12">
    <source>
        <dbReference type="PIRSR" id="PIRSR606539-1"/>
    </source>
</evidence>
<protein>
    <recommendedName>
        <fullName evidence="15">Phospholipid-transporting ATPase</fullName>
        <ecNumber evidence="15">7.6.2.1</ecNumber>
    </recommendedName>
</protein>
<dbReference type="SUPFAM" id="SSF56784">
    <property type="entry name" value="HAD-like"/>
    <property type="match status" value="1"/>
</dbReference>
<proteinExistence type="inferred from homology"/>
<dbReference type="OrthoDB" id="377733at2759"/>
<feature type="binding site" evidence="13">
    <location>
        <position position="818"/>
    </location>
    <ligand>
        <name>ATP</name>
        <dbReference type="ChEBI" id="CHEBI:30616"/>
    </ligand>
</feature>
<evidence type="ECO:0000256" key="5">
    <source>
        <dbReference type="ARBA" id="ARBA00022741"/>
    </source>
</evidence>
<dbReference type="InterPro" id="IPR032631">
    <property type="entry name" value="P-type_ATPase_N"/>
</dbReference>
<evidence type="ECO:0000256" key="15">
    <source>
        <dbReference type="RuleBase" id="RU362033"/>
    </source>
</evidence>
<dbReference type="SFLD" id="SFLDS00003">
    <property type="entry name" value="Haloacid_Dehalogenase"/>
    <property type="match status" value="1"/>
</dbReference>
<reference evidence="18 19" key="1">
    <citation type="submission" date="2011-07" db="EMBL/GenBank/DDBJ databases">
        <authorList>
            <person name="Coyne R."/>
            <person name="Brami D."/>
            <person name="Johnson J."/>
            <person name="Hostetler J."/>
            <person name="Hannick L."/>
            <person name="Clark T."/>
            <person name="Cassidy-Hanley D."/>
            <person name="Inman J."/>
        </authorList>
    </citation>
    <scope>NUCLEOTIDE SEQUENCE [LARGE SCALE GENOMIC DNA]</scope>
    <source>
        <strain evidence="18 19">G5</strain>
    </source>
</reference>
<dbReference type="SFLD" id="SFLDG00002">
    <property type="entry name" value="C1.7:_P-type_atpase_like"/>
    <property type="match status" value="1"/>
</dbReference>
<dbReference type="eggNOG" id="KOG0206">
    <property type="taxonomic scope" value="Eukaryota"/>
</dbReference>
<dbReference type="InParanoid" id="G0QMN1"/>
<keyword evidence="5 13" id="KW-0547">Nucleotide-binding</keyword>
<accession>G0QMN1</accession>
<dbReference type="InterPro" id="IPR044492">
    <property type="entry name" value="P_typ_ATPase_HD_dom"/>
</dbReference>
<organism evidence="18 19">
    <name type="scientific">Ichthyophthirius multifiliis</name>
    <name type="common">White spot disease agent</name>
    <name type="synonym">Ich</name>
    <dbReference type="NCBI Taxonomy" id="5932"/>
    <lineage>
        <taxon>Eukaryota</taxon>
        <taxon>Sar</taxon>
        <taxon>Alveolata</taxon>
        <taxon>Ciliophora</taxon>
        <taxon>Intramacronucleata</taxon>
        <taxon>Oligohymenophorea</taxon>
        <taxon>Hymenostomatida</taxon>
        <taxon>Ophryoglenina</taxon>
        <taxon>Ichthyophthirius</taxon>
    </lineage>
</organism>
<dbReference type="InterPro" id="IPR018303">
    <property type="entry name" value="ATPase_P-typ_P_site"/>
</dbReference>
<feature type="transmembrane region" description="Helical" evidence="15">
    <location>
        <begin position="1053"/>
        <end position="1074"/>
    </location>
</feature>
<evidence type="ECO:0000256" key="11">
    <source>
        <dbReference type="ARBA" id="ARBA00034036"/>
    </source>
</evidence>
<dbReference type="Gene3D" id="3.40.1110.10">
    <property type="entry name" value="Calcium-transporting ATPase, cytoplasmic domain N"/>
    <property type="match status" value="1"/>
</dbReference>
<evidence type="ECO:0000256" key="8">
    <source>
        <dbReference type="ARBA" id="ARBA00022967"/>
    </source>
</evidence>
<keyword evidence="8 15" id="KW-1278">Translocase</keyword>
<dbReference type="AlphaFoldDB" id="G0QMN1"/>
<feature type="transmembrane region" description="Helical" evidence="15">
    <location>
        <begin position="1023"/>
        <end position="1041"/>
    </location>
</feature>
<gene>
    <name evidence="18" type="ORF">IMG5_050460</name>
</gene>
<keyword evidence="18" id="KW-0378">Hydrolase</keyword>
<feature type="binding site" evidence="13">
    <location>
        <position position="850"/>
    </location>
    <ligand>
        <name>ATP</name>
        <dbReference type="ChEBI" id="CHEBI:30616"/>
    </ligand>
</feature>
<feature type="transmembrane region" description="Helical" evidence="15">
    <location>
        <begin position="987"/>
        <end position="1008"/>
    </location>
</feature>
<dbReference type="EC" id="7.6.2.1" evidence="15"/>
<dbReference type="Pfam" id="PF13246">
    <property type="entry name" value="Cation_ATPase"/>
    <property type="match status" value="1"/>
</dbReference>
<dbReference type="Gene3D" id="3.40.50.1000">
    <property type="entry name" value="HAD superfamily/HAD-like"/>
    <property type="match status" value="1"/>
</dbReference>
<dbReference type="GeneID" id="14909706"/>
<evidence type="ECO:0000313" key="18">
    <source>
        <dbReference type="EMBL" id="EGR33523.1"/>
    </source>
</evidence>
<feature type="binding site" evidence="14">
    <location>
        <position position="847"/>
    </location>
    <ligand>
        <name>Mg(2+)</name>
        <dbReference type="ChEBI" id="CHEBI:18420"/>
    </ligand>
</feature>
<evidence type="ECO:0000256" key="6">
    <source>
        <dbReference type="ARBA" id="ARBA00022840"/>
    </source>
</evidence>
<dbReference type="PANTHER" id="PTHR24092">
    <property type="entry name" value="PROBABLE PHOSPHOLIPID-TRANSPORTING ATPASE"/>
    <property type="match status" value="1"/>
</dbReference>
<keyword evidence="4 14" id="KW-0479">Metal-binding</keyword>
<dbReference type="Gene3D" id="2.70.150.10">
    <property type="entry name" value="Calcium-transporting ATPase, cytoplasmic transduction domain A"/>
    <property type="match status" value="1"/>
</dbReference>
<dbReference type="Pfam" id="PF16212">
    <property type="entry name" value="PhoLip_ATPase_C"/>
    <property type="match status" value="1"/>
</dbReference>
<dbReference type="PANTHER" id="PTHR24092:SF150">
    <property type="entry name" value="PHOSPHOLIPID-TRANSPORTING ATPASE"/>
    <property type="match status" value="1"/>
</dbReference>
<feature type="binding site" evidence="13">
    <location>
        <position position="824"/>
    </location>
    <ligand>
        <name>ATP</name>
        <dbReference type="ChEBI" id="CHEBI:30616"/>
    </ligand>
</feature>
<comment type="cofactor">
    <cofactor evidence="14">
        <name>Mg(2+)</name>
        <dbReference type="ChEBI" id="CHEBI:18420"/>
    </cofactor>
</comment>
<name>G0QMN1_ICHMU</name>
<dbReference type="InterPro" id="IPR023214">
    <property type="entry name" value="HAD_sf"/>
</dbReference>
<keyword evidence="3 15" id="KW-0812">Transmembrane</keyword>
<keyword evidence="6 13" id="KW-0067">ATP-binding</keyword>
<dbReference type="GO" id="GO:0016887">
    <property type="term" value="F:ATP hydrolysis activity"/>
    <property type="evidence" value="ECO:0007669"/>
    <property type="project" value="InterPro"/>
</dbReference>
<dbReference type="InterPro" id="IPR006539">
    <property type="entry name" value="P-type_ATPase_IV"/>
</dbReference>
<keyword evidence="9 15" id="KW-1133">Transmembrane helix</keyword>